<evidence type="ECO:0000313" key="2">
    <source>
        <dbReference type="Proteomes" id="UP000092444"/>
    </source>
</evidence>
<protein>
    <submittedName>
        <fullName evidence="1">Uncharacterized protein</fullName>
    </submittedName>
</protein>
<name>A0ABK9MIA9_GLOMM</name>
<reference evidence="1" key="1">
    <citation type="submission" date="2025-05" db="UniProtKB">
        <authorList>
            <consortium name="EnsemblMetazoa"/>
        </authorList>
    </citation>
    <scope>IDENTIFICATION</scope>
    <source>
        <strain evidence="1">Yale</strain>
    </source>
</reference>
<accession>A0ABK9MIA9</accession>
<dbReference type="EnsemblMetazoa" id="GMOY001307.R1696">
    <property type="protein sequence ID" value="GMOY001307.P1696"/>
    <property type="gene ID" value="GMOY001307"/>
</dbReference>
<dbReference type="Proteomes" id="UP000092444">
    <property type="component" value="Unassembled WGS sequence"/>
</dbReference>
<keyword evidence="2" id="KW-1185">Reference proteome</keyword>
<evidence type="ECO:0000313" key="1">
    <source>
        <dbReference type="EnsemblMetazoa" id="GMOY001307.P1696"/>
    </source>
</evidence>
<proteinExistence type="predicted"/>
<sequence length="84" mass="9866">MYMLVILLYQIICRKKKIRNKKSSPALKQNKKKNLVYLLHTPSPVVTLTLFTRTNPEKHLTLNLVHFNILNVSALHKIKARECR</sequence>
<organism evidence="1 2">
    <name type="scientific">Glossina morsitans morsitans</name>
    <name type="common">Savannah tsetse fly</name>
    <dbReference type="NCBI Taxonomy" id="37546"/>
    <lineage>
        <taxon>Eukaryota</taxon>
        <taxon>Metazoa</taxon>
        <taxon>Ecdysozoa</taxon>
        <taxon>Arthropoda</taxon>
        <taxon>Hexapoda</taxon>
        <taxon>Insecta</taxon>
        <taxon>Pterygota</taxon>
        <taxon>Neoptera</taxon>
        <taxon>Endopterygota</taxon>
        <taxon>Diptera</taxon>
        <taxon>Brachycera</taxon>
        <taxon>Muscomorpha</taxon>
        <taxon>Hippoboscoidea</taxon>
        <taxon>Glossinidae</taxon>
        <taxon>Glossina</taxon>
    </lineage>
</organism>
<dbReference type="EMBL" id="CCAG010018422">
    <property type="status" value="NOT_ANNOTATED_CDS"/>
    <property type="molecule type" value="Genomic_DNA"/>
</dbReference>